<sequence>MKSDLLKDFFSYGTVGVLAKFVGLFTIPIYTRFLSKADFGILEIISVLMVLLAFLSTFQLESSFLRLFFEKKSLESKKKLFSTGLWIIILGSILLSSILIAFNRSLSVLMLKSVEYQLLFVIAICELLFKNVLEYSVIVFRVEFNRKGYTSFNLIYVFFNAFSGILFVAILQFGLLGLLISRCFISIVFSFIALLKVKKYLSFKLSGSVLKEMLGYSIPLLPVVIVQWGQKYISRVFIIVLFSLGQIGVYAIAAKVVLPLLLLTQSLKMAWHPYTFDNFEKEGSKELFNDFYNIFSFVASLIVIVLILFGKELLILFASEKFADSGYLIGILAITYMFSGMSDLISTGILIKKRNIVLTYSSVIGTSLGCFFMYYLSMKLGLLGIVIGELIGEFVKYSITAFLVKNIFVDYFKFSRTSIALCVLVPASFILNNGILSFNIDLFSKILLFLFLIGLLGMFYLFRNDSLNKRIKTLSNSLLTTL</sequence>
<evidence type="ECO:0000256" key="1">
    <source>
        <dbReference type="ARBA" id="ARBA00004651"/>
    </source>
</evidence>
<gene>
    <name evidence="7" type="ORF">DLK05_00570</name>
</gene>
<proteinExistence type="predicted"/>
<dbReference type="PANTHER" id="PTHR30250:SF11">
    <property type="entry name" value="O-ANTIGEN TRANSPORTER-RELATED"/>
    <property type="match status" value="1"/>
</dbReference>
<dbReference type="RefSeq" id="WP_127342022.1">
    <property type="nucleotide sequence ID" value="NZ_RJJX01000001.1"/>
</dbReference>
<feature type="transmembrane region" description="Helical" evidence="6">
    <location>
        <begin position="442"/>
        <end position="462"/>
    </location>
</feature>
<dbReference type="EMBL" id="RJJX01000001">
    <property type="protein sequence ID" value="RUT79883.1"/>
    <property type="molecule type" value="Genomic_DNA"/>
</dbReference>
<feature type="transmembrane region" description="Helical" evidence="6">
    <location>
        <begin position="12"/>
        <end position="33"/>
    </location>
</feature>
<comment type="subcellular location">
    <subcellularLocation>
        <location evidence="1">Cell membrane</location>
        <topology evidence="1">Multi-pass membrane protein</topology>
    </subcellularLocation>
</comment>
<accession>A0A434AZ39</accession>
<feature type="transmembrane region" description="Helical" evidence="6">
    <location>
        <begin position="39"/>
        <end position="60"/>
    </location>
</feature>
<evidence type="ECO:0000256" key="3">
    <source>
        <dbReference type="ARBA" id="ARBA00022692"/>
    </source>
</evidence>
<feature type="transmembrane region" description="Helical" evidence="6">
    <location>
        <begin position="179"/>
        <end position="197"/>
    </location>
</feature>
<keyword evidence="2" id="KW-1003">Cell membrane</keyword>
<dbReference type="InterPro" id="IPR050833">
    <property type="entry name" value="Poly_Biosynth_Transport"/>
</dbReference>
<name>A0A434AZ39_9BACT</name>
<keyword evidence="3 6" id="KW-0812">Transmembrane</keyword>
<evidence type="ECO:0008006" key="9">
    <source>
        <dbReference type="Google" id="ProtNLM"/>
    </source>
</evidence>
<dbReference type="OrthoDB" id="3249502at2"/>
<evidence type="ECO:0000256" key="4">
    <source>
        <dbReference type="ARBA" id="ARBA00022989"/>
    </source>
</evidence>
<organism evidence="7 8">
    <name type="scientific">Ancylomarina longa</name>
    <dbReference type="NCBI Taxonomy" id="2487017"/>
    <lineage>
        <taxon>Bacteria</taxon>
        <taxon>Pseudomonadati</taxon>
        <taxon>Bacteroidota</taxon>
        <taxon>Bacteroidia</taxon>
        <taxon>Marinilabiliales</taxon>
        <taxon>Marinifilaceae</taxon>
        <taxon>Ancylomarina</taxon>
    </lineage>
</organism>
<dbReference type="PANTHER" id="PTHR30250">
    <property type="entry name" value="PST FAMILY PREDICTED COLANIC ACID TRANSPORTER"/>
    <property type="match status" value="1"/>
</dbReference>
<feature type="transmembrane region" description="Helical" evidence="6">
    <location>
        <begin position="382"/>
        <end position="404"/>
    </location>
</feature>
<feature type="transmembrane region" description="Helical" evidence="6">
    <location>
        <begin position="325"/>
        <end position="345"/>
    </location>
</feature>
<reference evidence="7 8" key="1">
    <citation type="submission" date="2018-11" db="EMBL/GenBank/DDBJ databases">
        <title>Parancylomarina longa gen. nov., sp. nov., isolated from sediments of southern Okinawa.</title>
        <authorList>
            <person name="Fu T."/>
        </authorList>
    </citation>
    <scope>NUCLEOTIDE SEQUENCE [LARGE SCALE GENOMIC DNA]</scope>
    <source>
        <strain evidence="7 8">T3-2 S1-C</strain>
    </source>
</reference>
<keyword evidence="4 6" id="KW-1133">Transmembrane helix</keyword>
<comment type="caution">
    <text evidence="7">The sequence shown here is derived from an EMBL/GenBank/DDBJ whole genome shotgun (WGS) entry which is preliminary data.</text>
</comment>
<keyword evidence="5 6" id="KW-0472">Membrane</keyword>
<feature type="transmembrane region" description="Helical" evidence="6">
    <location>
        <begin position="416"/>
        <end position="436"/>
    </location>
</feature>
<dbReference type="AlphaFoldDB" id="A0A434AZ39"/>
<evidence type="ECO:0000313" key="8">
    <source>
        <dbReference type="Proteomes" id="UP000282985"/>
    </source>
</evidence>
<feature type="transmembrane region" description="Helical" evidence="6">
    <location>
        <begin position="114"/>
        <end position="133"/>
    </location>
</feature>
<dbReference type="Pfam" id="PF13440">
    <property type="entry name" value="Polysacc_synt_3"/>
    <property type="match status" value="1"/>
</dbReference>
<feature type="transmembrane region" description="Helical" evidence="6">
    <location>
        <begin position="357"/>
        <end position="376"/>
    </location>
</feature>
<feature type="transmembrane region" description="Helical" evidence="6">
    <location>
        <begin position="291"/>
        <end position="310"/>
    </location>
</feature>
<dbReference type="Proteomes" id="UP000282985">
    <property type="component" value="Unassembled WGS sequence"/>
</dbReference>
<dbReference type="GO" id="GO:0005886">
    <property type="term" value="C:plasma membrane"/>
    <property type="evidence" value="ECO:0007669"/>
    <property type="project" value="UniProtKB-SubCell"/>
</dbReference>
<feature type="transmembrane region" description="Helical" evidence="6">
    <location>
        <begin position="236"/>
        <end position="263"/>
    </location>
</feature>
<feature type="transmembrane region" description="Helical" evidence="6">
    <location>
        <begin position="80"/>
        <end position="102"/>
    </location>
</feature>
<protein>
    <recommendedName>
        <fullName evidence="9">Polysaccharide biosynthesis protein C-terminal domain-containing protein</fullName>
    </recommendedName>
</protein>
<feature type="transmembrane region" description="Helical" evidence="6">
    <location>
        <begin position="154"/>
        <end position="173"/>
    </location>
</feature>
<feature type="transmembrane region" description="Helical" evidence="6">
    <location>
        <begin position="209"/>
        <end position="230"/>
    </location>
</feature>
<keyword evidence="8" id="KW-1185">Reference proteome</keyword>
<evidence type="ECO:0000256" key="2">
    <source>
        <dbReference type="ARBA" id="ARBA00022475"/>
    </source>
</evidence>
<evidence type="ECO:0000256" key="5">
    <source>
        <dbReference type="ARBA" id="ARBA00023136"/>
    </source>
</evidence>
<evidence type="ECO:0000313" key="7">
    <source>
        <dbReference type="EMBL" id="RUT79883.1"/>
    </source>
</evidence>
<evidence type="ECO:0000256" key="6">
    <source>
        <dbReference type="SAM" id="Phobius"/>
    </source>
</evidence>